<dbReference type="InterPro" id="IPR015590">
    <property type="entry name" value="Aldehyde_DH_dom"/>
</dbReference>
<dbReference type="InterPro" id="IPR016162">
    <property type="entry name" value="Ald_DH_N"/>
</dbReference>
<reference evidence="7 8" key="1">
    <citation type="submission" date="2019-07" db="EMBL/GenBank/DDBJ databases">
        <title>Qingshengfaniella alkalisoli gen. nov., sp. nov., isolated from saline soil.</title>
        <authorList>
            <person name="Xu L."/>
            <person name="Huang X.-X."/>
            <person name="Sun J.-Q."/>
        </authorList>
    </citation>
    <scope>NUCLEOTIDE SEQUENCE [LARGE SCALE GENOMIC DNA]</scope>
    <source>
        <strain evidence="7 8">DSM 27279</strain>
    </source>
</reference>
<feature type="domain" description="Aldehyde dehydrogenase" evidence="6">
    <location>
        <begin position="17"/>
        <end position="463"/>
    </location>
</feature>
<dbReference type="EMBL" id="VLTJ01000011">
    <property type="protein sequence ID" value="TSH97110.1"/>
    <property type="molecule type" value="Genomic_DNA"/>
</dbReference>
<comment type="caution">
    <text evidence="7">The sequence shown here is derived from an EMBL/GenBank/DDBJ whole genome shotgun (WGS) entry which is preliminary data.</text>
</comment>
<evidence type="ECO:0000313" key="7">
    <source>
        <dbReference type="EMBL" id="TSH97110.1"/>
    </source>
</evidence>
<dbReference type="InterPro" id="IPR016161">
    <property type="entry name" value="Ald_DH/histidinol_DH"/>
</dbReference>
<organism evidence="7 8">
    <name type="scientific">Verticiella sediminum</name>
    <dbReference type="NCBI Taxonomy" id="1247510"/>
    <lineage>
        <taxon>Bacteria</taxon>
        <taxon>Pseudomonadati</taxon>
        <taxon>Pseudomonadota</taxon>
        <taxon>Betaproteobacteria</taxon>
        <taxon>Burkholderiales</taxon>
        <taxon>Alcaligenaceae</taxon>
        <taxon>Verticiella</taxon>
    </lineage>
</organism>
<dbReference type="Gene3D" id="3.40.309.10">
    <property type="entry name" value="Aldehyde Dehydrogenase, Chain A, domain 2"/>
    <property type="match status" value="1"/>
</dbReference>
<evidence type="ECO:0000256" key="2">
    <source>
        <dbReference type="ARBA" id="ARBA00023002"/>
    </source>
</evidence>
<dbReference type="GO" id="GO:0016620">
    <property type="term" value="F:oxidoreductase activity, acting on the aldehyde or oxo group of donors, NAD or NADP as acceptor"/>
    <property type="evidence" value="ECO:0007669"/>
    <property type="project" value="InterPro"/>
</dbReference>
<dbReference type="PROSITE" id="PS00687">
    <property type="entry name" value="ALDEHYDE_DEHYDR_GLU"/>
    <property type="match status" value="1"/>
</dbReference>
<dbReference type="RefSeq" id="WP_143947477.1">
    <property type="nucleotide sequence ID" value="NZ_BAABMB010000002.1"/>
</dbReference>
<evidence type="ECO:0000256" key="3">
    <source>
        <dbReference type="ARBA" id="ARBA00023027"/>
    </source>
</evidence>
<dbReference type="InterPro" id="IPR016163">
    <property type="entry name" value="Ald_DH_C"/>
</dbReference>
<keyword evidence="8" id="KW-1185">Reference proteome</keyword>
<dbReference type="PANTHER" id="PTHR42986:SF1">
    <property type="entry name" value="BENZALDEHYDE DEHYDROGENASE YFMT"/>
    <property type="match status" value="1"/>
</dbReference>
<dbReference type="PANTHER" id="PTHR42986">
    <property type="entry name" value="BENZALDEHYDE DEHYDROGENASE YFMT"/>
    <property type="match status" value="1"/>
</dbReference>
<keyword evidence="3" id="KW-0520">NAD</keyword>
<name>A0A556AW18_9BURK</name>
<dbReference type="OrthoDB" id="6187633at2"/>
<dbReference type="AlphaFoldDB" id="A0A556AW18"/>
<proteinExistence type="inferred from homology"/>
<evidence type="ECO:0000256" key="4">
    <source>
        <dbReference type="PROSITE-ProRule" id="PRU10007"/>
    </source>
</evidence>
<dbReference type="Pfam" id="PF00171">
    <property type="entry name" value="Aldedh"/>
    <property type="match status" value="1"/>
</dbReference>
<evidence type="ECO:0000256" key="5">
    <source>
        <dbReference type="RuleBase" id="RU003345"/>
    </source>
</evidence>
<dbReference type="Gene3D" id="3.40.605.10">
    <property type="entry name" value="Aldehyde Dehydrogenase, Chain A, domain 1"/>
    <property type="match status" value="1"/>
</dbReference>
<evidence type="ECO:0000313" key="8">
    <source>
        <dbReference type="Proteomes" id="UP000318405"/>
    </source>
</evidence>
<keyword evidence="2 5" id="KW-0560">Oxidoreductase</keyword>
<dbReference type="Proteomes" id="UP000318405">
    <property type="component" value="Unassembled WGS sequence"/>
</dbReference>
<feature type="active site" evidence="4">
    <location>
        <position position="250"/>
    </location>
</feature>
<evidence type="ECO:0000259" key="6">
    <source>
        <dbReference type="Pfam" id="PF00171"/>
    </source>
</evidence>
<accession>A0A556AW18</accession>
<comment type="similarity">
    <text evidence="1 5">Belongs to the aldehyde dehydrogenase family.</text>
</comment>
<gene>
    <name evidence="7" type="ORF">FOZ76_07265</name>
</gene>
<evidence type="ECO:0000256" key="1">
    <source>
        <dbReference type="ARBA" id="ARBA00009986"/>
    </source>
</evidence>
<dbReference type="SUPFAM" id="SSF53720">
    <property type="entry name" value="ALDH-like"/>
    <property type="match status" value="1"/>
</dbReference>
<dbReference type="InterPro" id="IPR029510">
    <property type="entry name" value="Ald_DH_CS_GLU"/>
</dbReference>
<protein>
    <submittedName>
        <fullName evidence="7">Aldehyde dehydrogenase family protein</fullName>
    </submittedName>
</protein>
<sequence>MQVGLRIGAQERPAENGDTFVHVCPRTGRPVTEAASASTGDALAAADAAQAASAAWRATPVGARRDILARAAELLAAESQDFIDLMVAETGTSTAWARFNVDGGVAGLKEAAALASQVAGEVMPSNRAGCLALTERTPVGVVLSIAPWNAPVHLAVRAIAVPLVCGNTLVFKSSELCPGTHARLAGLFVRAGLPAGVLNVISHAPAAGPRIVEALIAHTAVRRVNFTGSTRTGRAIGELAGRHLKPALLELGGKAPLIVLADADIEAAGDAAAFGAFMNQGQICMSTERIVVDHAIADEFAACFAALADGLNVRIANGSVDAGALARPASAAHVQALVSEATACGARLLTAAGDECIVLDHVDASMRVYREESFGPVAPIIRVDGEAAAVAVANDSEYGLAAAVFGRDLSRTLRVARSIDCGVCHVNGATVSSEPHFPFGGVKASGYGRFGGRAAIEAFTELRLLTIHTERQRYGLA</sequence>